<feature type="non-terminal residue" evidence="1">
    <location>
        <position position="1"/>
    </location>
</feature>
<comment type="caution">
    <text evidence="1">The sequence shown here is derived from an EMBL/GenBank/DDBJ whole genome shotgun (WGS) entry which is preliminary data.</text>
</comment>
<protein>
    <submittedName>
        <fullName evidence="1">Uncharacterized protein</fullName>
    </submittedName>
</protein>
<evidence type="ECO:0000313" key="1">
    <source>
        <dbReference type="EMBL" id="PAF11745.1"/>
    </source>
</evidence>
<dbReference type="EMBL" id="NPBS01000814">
    <property type="protein sequence ID" value="PAF11745.1"/>
    <property type="molecule type" value="Genomic_DNA"/>
</dbReference>
<reference evidence="1 2" key="1">
    <citation type="submission" date="2017-07" db="EMBL/GenBank/DDBJ databases">
        <title>Isolation and whole genome analysis of endospore-forming bacteria from heroin.</title>
        <authorList>
            <person name="Kalinowski J."/>
            <person name="Ahrens B."/>
            <person name="Al-Dilaimi A."/>
            <person name="Winkler A."/>
            <person name="Wibberg D."/>
            <person name="Schleenbecker U."/>
            <person name="Ruckert C."/>
            <person name="Wolfel R."/>
            <person name="Grass G."/>
        </authorList>
    </citation>
    <scope>NUCLEOTIDE SEQUENCE [LARGE SCALE GENOMIC DNA]</scope>
    <source>
        <strain evidence="1 2">7523-2</strain>
    </source>
</reference>
<name>A0A268QUU5_SHOCL</name>
<evidence type="ECO:0000313" key="2">
    <source>
        <dbReference type="Proteomes" id="UP000216133"/>
    </source>
</evidence>
<organism evidence="1 2">
    <name type="scientific">Shouchella clausii</name>
    <name type="common">Alkalihalobacillus clausii</name>
    <dbReference type="NCBI Taxonomy" id="79880"/>
    <lineage>
        <taxon>Bacteria</taxon>
        <taxon>Bacillati</taxon>
        <taxon>Bacillota</taxon>
        <taxon>Bacilli</taxon>
        <taxon>Bacillales</taxon>
        <taxon>Bacillaceae</taxon>
        <taxon>Shouchella</taxon>
    </lineage>
</organism>
<dbReference type="RefSeq" id="WP_217988920.1">
    <property type="nucleotide sequence ID" value="NZ_NPBS01000814.1"/>
</dbReference>
<feature type="non-terminal residue" evidence="1">
    <location>
        <position position="73"/>
    </location>
</feature>
<sequence>NLVTRAKSFNKEDWDTWTFATENISDEMVNSLKESSIQSWKWKGEDLSFWLLLHVQDNDKSKLDESGIQFAED</sequence>
<gene>
    <name evidence="1" type="ORF">CHH61_25640</name>
</gene>
<accession>A0A268QUU5</accession>
<proteinExistence type="predicted"/>
<dbReference type="Proteomes" id="UP000216133">
    <property type="component" value="Unassembled WGS sequence"/>
</dbReference>
<dbReference type="AlphaFoldDB" id="A0A268QUU5"/>